<dbReference type="PANTHER" id="PTHR28037:SF1">
    <property type="entry name" value="ALCOHOL O-ACETYLTRANSFERASE 1-RELATED"/>
    <property type="match status" value="1"/>
</dbReference>
<evidence type="ECO:0000313" key="1">
    <source>
        <dbReference type="EMBL" id="KAK7419427.1"/>
    </source>
</evidence>
<dbReference type="Proteomes" id="UP001498476">
    <property type="component" value="Unassembled WGS sequence"/>
</dbReference>
<reference evidence="1 2" key="1">
    <citation type="journal article" date="2025" name="Microbiol. Resour. Announc.">
        <title>Draft genome sequences for Neonectria magnoliae and Neonectria punicea, canker pathogens of Liriodendron tulipifera and Acer saccharum in West Virginia.</title>
        <authorList>
            <person name="Petronek H.M."/>
            <person name="Kasson M.T."/>
            <person name="Metheny A.M."/>
            <person name="Stauder C.M."/>
            <person name="Lovett B."/>
            <person name="Lynch S.C."/>
            <person name="Garnas J.R."/>
            <person name="Kasson L.R."/>
            <person name="Stajich J.E."/>
        </authorList>
    </citation>
    <scope>NUCLEOTIDE SEQUENCE [LARGE SCALE GENOMIC DNA]</scope>
    <source>
        <strain evidence="1 2">NRRL 64653</strain>
    </source>
</reference>
<name>A0ABR1HE27_9HYPO</name>
<gene>
    <name evidence="1" type="primary">ATF1_2</name>
    <name evidence="1" type="ORF">QQX98_003379</name>
</gene>
<sequence>MADKQTLDFGLLGRSYSLRHSLKHYRSVCVVAVYSLDLSAGQRPKTWLQNTLERCLQATIRQHSGLCYAPTDQADNLTSEFRQLEKINRDDVMEYIETQDAQMAESEPSRDTVLCQKLELAHEELWPSHKPAWKTIIMHRRAYSNGNDAEIYVPSCSRIDAAFIAHHAIADGLSGVAFHTAMMDNFEKASMMAGEPTWPMAIDGILTPPRPVEDVIDLTGSATSKASDTGDTNGLVWTGGAISGDNFKSRIQLTTIPPHQVLRILGLCKRDRVSMTSYLHALICTSLCKTLEGAPGLRAITPYSLRGFAATSPRDIVNHVSHMSTHIPGTRLDAIRESKLHSRAEHQQIINLARRFGDAIAAELKRFPQGSALANLSQIQDLRAFCLSQEGGKRGSSYELSNLGAVEKWVSADGGLTLERLIFTQTGMVVGPAIGFNCVSIRRGPLTMSITWQHGIVDDVLIEVVARELEKRLMSVDAALSD</sequence>
<accession>A0ABR1HE27</accession>
<proteinExistence type="predicted"/>
<comment type="caution">
    <text evidence="1">The sequence shown here is derived from an EMBL/GenBank/DDBJ whole genome shotgun (WGS) entry which is preliminary data.</text>
</comment>
<dbReference type="InterPro" id="IPR052058">
    <property type="entry name" value="Alcohol_O-acetyltransferase"/>
</dbReference>
<evidence type="ECO:0000313" key="2">
    <source>
        <dbReference type="Proteomes" id="UP001498476"/>
    </source>
</evidence>
<organism evidence="1 2">
    <name type="scientific">Neonectria punicea</name>
    <dbReference type="NCBI Taxonomy" id="979145"/>
    <lineage>
        <taxon>Eukaryota</taxon>
        <taxon>Fungi</taxon>
        <taxon>Dikarya</taxon>
        <taxon>Ascomycota</taxon>
        <taxon>Pezizomycotina</taxon>
        <taxon>Sordariomycetes</taxon>
        <taxon>Hypocreomycetidae</taxon>
        <taxon>Hypocreales</taxon>
        <taxon>Nectriaceae</taxon>
        <taxon>Neonectria</taxon>
    </lineage>
</organism>
<dbReference type="Pfam" id="PF07247">
    <property type="entry name" value="AATase"/>
    <property type="match status" value="1"/>
</dbReference>
<dbReference type="InterPro" id="IPR010828">
    <property type="entry name" value="Atf2/Sli1-like"/>
</dbReference>
<keyword evidence="2" id="KW-1185">Reference proteome</keyword>
<protein>
    <submittedName>
        <fullName evidence="1">Alcohol acetyltransferase</fullName>
    </submittedName>
</protein>
<dbReference type="PANTHER" id="PTHR28037">
    <property type="entry name" value="ALCOHOL O-ACETYLTRANSFERASE 1-RELATED"/>
    <property type="match status" value="1"/>
</dbReference>
<dbReference type="EMBL" id="JAZAVJ010000038">
    <property type="protein sequence ID" value="KAK7419427.1"/>
    <property type="molecule type" value="Genomic_DNA"/>
</dbReference>